<evidence type="ECO:0000256" key="6">
    <source>
        <dbReference type="ARBA" id="ARBA00023242"/>
    </source>
</evidence>
<evidence type="ECO:0000256" key="7">
    <source>
        <dbReference type="ARBA" id="ARBA00023328"/>
    </source>
</evidence>
<dbReference type="GO" id="GO:0031511">
    <property type="term" value="C:Mis6-Sim4 complex"/>
    <property type="evidence" value="ECO:0007669"/>
    <property type="project" value="TreeGrafter"/>
</dbReference>
<dbReference type="GeneTree" id="ENSGT00390000016702"/>
<dbReference type="Pfam" id="PF09496">
    <property type="entry name" value="CENP-O"/>
    <property type="match status" value="1"/>
</dbReference>
<dbReference type="Bgee" id="ENSPPAG00000000051">
    <property type="expression patterns" value="Expressed in testis and 3 other cell types or tissues"/>
</dbReference>
<dbReference type="PANTHER" id="PTHR14582">
    <property type="entry name" value="INNER KINETOCHORE SUBUNIT MAL2"/>
    <property type="match status" value="1"/>
</dbReference>
<dbReference type="Ensembl" id="ENSPPAT00000000080.1">
    <property type="protein sequence ID" value="ENSPPAP00000000033.1"/>
    <property type="gene ID" value="ENSPPAG00000000051.1"/>
</dbReference>
<evidence type="ECO:0000256" key="2">
    <source>
        <dbReference type="ARBA" id="ARBA00004584"/>
    </source>
</evidence>
<sequence length="261" mass="29546">MEQANPLRPDGESKGGVLAHLERLETQVSRSHKQSEEQQSVQAQEGALGTKIHKLRRLRDELRAAVRHRRASVKACIANVEPNQTVEINEQEALEEKLENVKAILQKPLRIHHHSVPVFIPLEEIAAKYLQTNIQHFLFSLCEYLNAYSGRKYQADRLQSDFAALLTGPLQRNPLCNLLSFTYKLDPGGQSFPFCARLLYKDLTATLPTDVTVTCQGVEVLSTSWEEQRASHETLFCTKPLHQVFASFTRKGEKLDMSLVS</sequence>
<evidence type="ECO:0000256" key="1">
    <source>
        <dbReference type="ARBA" id="ARBA00004123"/>
    </source>
</evidence>
<reference evidence="9" key="1">
    <citation type="submission" date="2025-08" db="UniProtKB">
        <authorList>
            <consortium name="Ensembl"/>
        </authorList>
    </citation>
    <scope>IDENTIFICATION</scope>
</reference>
<dbReference type="GO" id="GO:0005634">
    <property type="term" value="C:nucleus"/>
    <property type="evidence" value="ECO:0007669"/>
    <property type="project" value="UniProtKB-SubCell"/>
</dbReference>
<dbReference type="STRING" id="9597.ENSPPAP00000000033"/>
<keyword evidence="5" id="KW-0158">Chromosome</keyword>
<proteinExistence type="inferred from homology"/>
<evidence type="ECO:0000256" key="8">
    <source>
        <dbReference type="SAM" id="MobiDB-lite"/>
    </source>
</evidence>
<evidence type="ECO:0000313" key="10">
    <source>
        <dbReference type="Proteomes" id="UP000240080"/>
    </source>
</evidence>
<evidence type="ECO:0000313" key="9">
    <source>
        <dbReference type="Ensembl" id="ENSPPAP00000000033.1"/>
    </source>
</evidence>
<comment type="similarity">
    <text evidence="3">Belongs to the CENP-O/MCM21 family.</text>
</comment>
<evidence type="ECO:0000256" key="5">
    <source>
        <dbReference type="ARBA" id="ARBA00022454"/>
    </source>
</evidence>
<keyword evidence="10" id="KW-1185">Reference proteome</keyword>
<dbReference type="Proteomes" id="UP000240080">
    <property type="component" value="Unplaced"/>
</dbReference>
<reference evidence="9" key="2">
    <citation type="submission" date="2025-09" db="UniProtKB">
        <authorList>
            <consortium name="Ensembl"/>
        </authorList>
    </citation>
    <scope>IDENTIFICATION</scope>
</reference>
<evidence type="ECO:0000256" key="4">
    <source>
        <dbReference type="ARBA" id="ARBA00016395"/>
    </source>
</evidence>
<keyword evidence="6" id="KW-0539">Nucleus</keyword>
<dbReference type="CDD" id="cd23836">
    <property type="entry name" value="DRWD-C_CENP-O"/>
    <property type="match status" value="1"/>
</dbReference>
<keyword evidence="7" id="KW-0137">Centromere</keyword>
<dbReference type="OMA" id="HENLFFM"/>
<comment type="subcellular location">
    <subcellularLocation>
        <location evidence="2">Chromosome</location>
        <location evidence="2">Centromere</location>
    </subcellularLocation>
    <subcellularLocation>
        <location evidence="1">Nucleus</location>
    </subcellularLocation>
</comment>
<feature type="region of interest" description="Disordered" evidence="8">
    <location>
        <begin position="26"/>
        <end position="46"/>
    </location>
</feature>
<dbReference type="PANTHER" id="PTHR14582:SF1">
    <property type="entry name" value="CENTROMERE PROTEIN O"/>
    <property type="match status" value="1"/>
</dbReference>
<protein>
    <recommendedName>
        <fullName evidence="4">Centromere protein O</fullName>
    </recommendedName>
</protein>
<name>A0A2R8Z5N7_PANPA</name>
<dbReference type="AlphaFoldDB" id="A0A2R8Z5N7"/>
<evidence type="ECO:0000256" key="3">
    <source>
        <dbReference type="ARBA" id="ARBA00007321"/>
    </source>
</evidence>
<accession>A0A2R8Z5N7</accession>
<organism evidence="9 10">
    <name type="scientific">Pan paniscus</name>
    <name type="common">Pygmy chimpanzee</name>
    <name type="synonym">Bonobo</name>
    <dbReference type="NCBI Taxonomy" id="9597"/>
    <lineage>
        <taxon>Eukaryota</taxon>
        <taxon>Metazoa</taxon>
        <taxon>Chordata</taxon>
        <taxon>Craniata</taxon>
        <taxon>Vertebrata</taxon>
        <taxon>Euteleostomi</taxon>
        <taxon>Mammalia</taxon>
        <taxon>Eutheria</taxon>
        <taxon>Euarchontoglires</taxon>
        <taxon>Primates</taxon>
        <taxon>Haplorrhini</taxon>
        <taxon>Catarrhini</taxon>
        <taxon>Hominidae</taxon>
        <taxon>Pan</taxon>
    </lineage>
</organism>
<dbReference type="InterPro" id="IPR018464">
    <property type="entry name" value="CENP-O"/>
</dbReference>